<proteinExistence type="predicted"/>
<gene>
    <name evidence="1" type="ORF">Sangu_2508300</name>
</gene>
<evidence type="ECO:0008006" key="2">
    <source>
        <dbReference type="Google" id="ProtNLM"/>
    </source>
</evidence>
<organism evidence="1">
    <name type="scientific">Sesamum angustifolium</name>
    <dbReference type="NCBI Taxonomy" id="2727405"/>
    <lineage>
        <taxon>Eukaryota</taxon>
        <taxon>Viridiplantae</taxon>
        <taxon>Streptophyta</taxon>
        <taxon>Embryophyta</taxon>
        <taxon>Tracheophyta</taxon>
        <taxon>Spermatophyta</taxon>
        <taxon>Magnoliopsida</taxon>
        <taxon>eudicotyledons</taxon>
        <taxon>Gunneridae</taxon>
        <taxon>Pentapetalae</taxon>
        <taxon>asterids</taxon>
        <taxon>lamiids</taxon>
        <taxon>Lamiales</taxon>
        <taxon>Pedaliaceae</taxon>
        <taxon>Sesamum</taxon>
    </lineage>
</organism>
<dbReference type="PANTHER" id="PTHR33116:SF86">
    <property type="entry name" value="REVERSE TRANSCRIPTASE DOMAIN-CONTAINING PROTEIN"/>
    <property type="match status" value="1"/>
</dbReference>
<evidence type="ECO:0000313" key="1">
    <source>
        <dbReference type="EMBL" id="KAL0295512.1"/>
    </source>
</evidence>
<reference evidence="1" key="1">
    <citation type="submission" date="2020-06" db="EMBL/GenBank/DDBJ databases">
        <authorList>
            <person name="Li T."/>
            <person name="Hu X."/>
            <person name="Zhang T."/>
            <person name="Song X."/>
            <person name="Zhang H."/>
            <person name="Dai N."/>
            <person name="Sheng W."/>
            <person name="Hou X."/>
            <person name="Wei L."/>
        </authorList>
    </citation>
    <scope>NUCLEOTIDE SEQUENCE</scope>
    <source>
        <strain evidence="1">G01</strain>
        <tissue evidence="1">Leaf</tissue>
    </source>
</reference>
<dbReference type="EMBL" id="JACGWK010000688">
    <property type="protein sequence ID" value="KAL0295512.1"/>
    <property type="molecule type" value="Genomic_DNA"/>
</dbReference>
<sequence length="191" mass="22090">MEAISCRLGVRRAAKHDKYLGLPSVVGRSKREVFDSIREKVWKWICSWDEKQLSQAGKEVIIKAIMQAIPTYAMGVFRFPETLIHELQSMIADFWWNNKENRKIHWLSWEKLSTSKLHGELGLHDLRAFNSAMLARQFWWLIVKPNSLVGKILRARNFSGSSILQAKLGSRPSFTWRSILSTKELVKGGLH</sequence>
<protein>
    <recommendedName>
        <fullName evidence="2">Reverse transcriptase</fullName>
    </recommendedName>
</protein>
<name>A0AAW2JME5_9LAMI</name>
<dbReference type="AlphaFoldDB" id="A0AAW2JME5"/>
<reference evidence="1" key="2">
    <citation type="journal article" date="2024" name="Plant">
        <title>Genomic evolution and insights into agronomic trait innovations of Sesamum species.</title>
        <authorList>
            <person name="Miao H."/>
            <person name="Wang L."/>
            <person name="Qu L."/>
            <person name="Liu H."/>
            <person name="Sun Y."/>
            <person name="Le M."/>
            <person name="Wang Q."/>
            <person name="Wei S."/>
            <person name="Zheng Y."/>
            <person name="Lin W."/>
            <person name="Duan Y."/>
            <person name="Cao H."/>
            <person name="Xiong S."/>
            <person name="Wang X."/>
            <person name="Wei L."/>
            <person name="Li C."/>
            <person name="Ma Q."/>
            <person name="Ju M."/>
            <person name="Zhao R."/>
            <person name="Li G."/>
            <person name="Mu C."/>
            <person name="Tian Q."/>
            <person name="Mei H."/>
            <person name="Zhang T."/>
            <person name="Gao T."/>
            <person name="Zhang H."/>
        </authorList>
    </citation>
    <scope>NUCLEOTIDE SEQUENCE</scope>
    <source>
        <strain evidence="1">G01</strain>
    </source>
</reference>
<dbReference type="PANTHER" id="PTHR33116">
    <property type="entry name" value="REVERSE TRANSCRIPTASE ZINC-BINDING DOMAIN-CONTAINING PROTEIN-RELATED-RELATED"/>
    <property type="match status" value="1"/>
</dbReference>
<accession>A0AAW2JME5</accession>
<comment type="caution">
    <text evidence="1">The sequence shown here is derived from an EMBL/GenBank/DDBJ whole genome shotgun (WGS) entry which is preliminary data.</text>
</comment>